<dbReference type="Proteomes" id="UP000184390">
    <property type="component" value="Unassembled WGS sequence"/>
</dbReference>
<organism evidence="1 2">
    <name type="scientific">Actinomyces denticolens</name>
    <dbReference type="NCBI Taxonomy" id="52767"/>
    <lineage>
        <taxon>Bacteria</taxon>
        <taxon>Bacillati</taxon>
        <taxon>Actinomycetota</taxon>
        <taxon>Actinomycetes</taxon>
        <taxon>Actinomycetales</taxon>
        <taxon>Actinomycetaceae</taxon>
        <taxon>Actinomyces</taxon>
    </lineage>
</organism>
<sequence>MVVTARDVATLIIDGSGITLQPPGTTILLHMPLIAHT</sequence>
<feature type="non-terminal residue" evidence="1">
    <location>
        <position position="37"/>
    </location>
</feature>
<dbReference type="EMBL" id="FQYL01000007">
    <property type="protein sequence ID" value="SHI95051.1"/>
    <property type="molecule type" value="Genomic_DNA"/>
</dbReference>
<gene>
    <name evidence="1" type="ORF">SAMN05216246_107137</name>
</gene>
<keyword evidence="2" id="KW-1185">Reference proteome</keyword>
<accession>A0ABY1IBJ8</accession>
<evidence type="ECO:0000313" key="1">
    <source>
        <dbReference type="EMBL" id="SHI95051.1"/>
    </source>
</evidence>
<evidence type="ECO:0000313" key="2">
    <source>
        <dbReference type="Proteomes" id="UP000184390"/>
    </source>
</evidence>
<comment type="caution">
    <text evidence="1">The sequence shown here is derived from an EMBL/GenBank/DDBJ whole genome shotgun (WGS) entry which is preliminary data.</text>
</comment>
<name>A0ABY1IBJ8_9ACTO</name>
<reference evidence="1 2" key="1">
    <citation type="submission" date="2016-11" db="EMBL/GenBank/DDBJ databases">
        <authorList>
            <person name="Varghese N."/>
            <person name="Submissions S."/>
        </authorList>
    </citation>
    <scope>NUCLEOTIDE SEQUENCE [LARGE SCALE GENOMIC DNA]</scope>
    <source>
        <strain evidence="1 2">PA</strain>
    </source>
</reference>
<proteinExistence type="predicted"/>
<protein>
    <submittedName>
        <fullName evidence="1">Uncharacterized protein</fullName>
    </submittedName>
</protein>